<dbReference type="InterPro" id="IPR030389">
    <property type="entry name" value="G_FEOB_dom"/>
</dbReference>
<feature type="binding site" evidence="16">
    <location>
        <position position="21"/>
    </location>
    <ligand>
        <name>Mg(2+)</name>
        <dbReference type="ChEBI" id="CHEBI:18420"/>
        <label>2</label>
    </ligand>
</feature>
<keyword evidence="20" id="KW-1185">Reference proteome</keyword>
<dbReference type="FunFam" id="3.40.50.300:FF:000426">
    <property type="entry name" value="Ferrous iron transport protein B"/>
    <property type="match status" value="1"/>
</dbReference>
<feature type="binding site" evidence="16">
    <location>
        <position position="25"/>
    </location>
    <ligand>
        <name>Mg(2+)</name>
        <dbReference type="ChEBI" id="CHEBI:18420"/>
        <label>2</label>
    </ligand>
</feature>
<dbReference type="GO" id="GO:0005886">
    <property type="term" value="C:plasma membrane"/>
    <property type="evidence" value="ECO:0007669"/>
    <property type="project" value="UniProtKB-SubCell"/>
</dbReference>
<dbReference type="CDD" id="cd01879">
    <property type="entry name" value="FeoB"/>
    <property type="match status" value="1"/>
</dbReference>
<keyword evidence="13 17" id="KW-0472">Membrane</keyword>
<dbReference type="RefSeq" id="WP_092356255.1">
    <property type="nucleotide sequence ID" value="NZ_FOIN01000044.1"/>
</dbReference>
<evidence type="ECO:0000256" key="11">
    <source>
        <dbReference type="ARBA" id="ARBA00023065"/>
    </source>
</evidence>
<comment type="function">
    <text evidence="1 17">Probable transporter of a GTP-driven Fe(2+) uptake system.</text>
</comment>
<keyword evidence="4" id="KW-1003">Cell membrane</keyword>
<keyword evidence="6" id="KW-0997">Cell inner membrane</keyword>
<evidence type="ECO:0000313" key="19">
    <source>
        <dbReference type="EMBL" id="SET79688.1"/>
    </source>
</evidence>
<dbReference type="InterPro" id="IPR005225">
    <property type="entry name" value="Small_GTP-bd"/>
</dbReference>
<dbReference type="InterPro" id="IPR041069">
    <property type="entry name" value="FeoB_Cyto"/>
</dbReference>
<reference evidence="20" key="1">
    <citation type="submission" date="2016-10" db="EMBL/GenBank/DDBJ databases">
        <authorList>
            <person name="Varghese N."/>
            <person name="Submissions S."/>
        </authorList>
    </citation>
    <scope>NUCLEOTIDE SEQUENCE [LARGE SCALE GENOMIC DNA]</scope>
    <source>
        <strain evidence="20">DSM 1551</strain>
    </source>
</reference>
<name>A0A1I0H9X3_9FIRM</name>
<dbReference type="PANTHER" id="PTHR43185">
    <property type="entry name" value="FERROUS IRON TRANSPORT PROTEIN B"/>
    <property type="match status" value="1"/>
</dbReference>
<dbReference type="InterPro" id="IPR011642">
    <property type="entry name" value="Gate_dom"/>
</dbReference>
<keyword evidence="10 17" id="KW-0408">Iron</keyword>
<sequence>MISKTIALIGNQNCGKTTLFNALTGSNQHVGNFPGVTVEQKSGIIKKHPTIKLVDLPGIYSLTPYTMEEIVSTDFLIKEKSSMIINIIDATSIERNLYLTMQLLELNMPMVLALNMMDEVINSGNCIDVEGLQDALGIRVIPISASKNEGIEELIEAIDATLNEKNCSHLDLCTGEIHKAIHSINHLIEENALKAALPKRFAVTKVIESDPEIIKLLKLDNQQLHIIGHIIKDMEEKEGLDKDAALVEMRYKIIENITSQTVFKEQETAGQVRSEKIDAFLTHKYFGIPIFITVMLLIFFLTFNVIGAPLQSLMETGVNFIGETIIDFLTNHQVAPWLISLLQDGVIAGVGSVLSFLPLIVVLFFFLSMLEDSGYMARVAFVMDKLLRKIGLSGKSFVPMLIGFGCSVPAIMASRTLSSQRDRKMTIVVTPFMSCSAKLPIYGMIIAAFFSTKAPLVMITIYCIGILVAVVSALLLKSTIFPGDPIPFVMELPSYRIPTAKNVIMHMWEKAKDFLKKAFTIIFIASLLIWFLQSFNFRFEMVNDSSKSILAFIGNKLAFIFKPLGFSDWRLSTSLITGITAKESVVSTLSVLTNSSTPVALNHALNMLLTPASAFAFLTFTVLYMPCVAAFAATKRELGSWLQAILTAMYQTGIAYVVAFMVYRLALLIS</sequence>
<dbReference type="Pfam" id="PF02421">
    <property type="entry name" value="FeoB_N"/>
    <property type="match status" value="1"/>
</dbReference>
<evidence type="ECO:0000256" key="4">
    <source>
        <dbReference type="ARBA" id="ARBA00022475"/>
    </source>
</evidence>
<dbReference type="GO" id="GO:0015093">
    <property type="term" value="F:ferrous iron transmembrane transporter activity"/>
    <property type="evidence" value="ECO:0007669"/>
    <property type="project" value="UniProtKB-UniRule"/>
</dbReference>
<dbReference type="Pfam" id="PF07664">
    <property type="entry name" value="FeoB_C"/>
    <property type="match status" value="1"/>
</dbReference>
<dbReference type="SUPFAM" id="SSF52540">
    <property type="entry name" value="P-loop containing nucleoside triphosphate hydrolases"/>
    <property type="match status" value="1"/>
</dbReference>
<feature type="binding site" evidence="15">
    <location>
        <begin position="35"/>
        <end position="39"/>
    </location>
    <ligand>
        <name>GTP</name>
        <dbReference type="ChEBI" id="CHEBI:37565"/>
        <label>2</label>
    </ligand>
</feature>
<keyword evidence="3 17" id="KW-0813">Transport</keyword>
<dbReference type="AlphaFoldDB" id="A0A1I0H9X3"/>
<dbReference type="OrthoDB" id="9809127at2"/>
<dbReference type="InterPro" id="IPR003373">
    <property type="entry name" value="Fe2_transport_prot-B"/>
</dbReference>
<accession>A0A1I0H9X3</accession>
<feature type="binding site" evidence="16">
    <location>
        <position position="24"/>
    </location>
    <ligand>
        <name>Mg(2+)</name>
        <dbReference type="ChEBI" id="CHEBI:18420"/>
        <label>2</label>
    </ligand>
</feature>
<feature type="transmembrane region" description="Helical" evidence="17">
    <location>
        <begin position="390"/>
        <end position="413"/>
    </location>
</feature>
<organism evidence="19 20">
    <name type="scientific">Thomasclavelia cocleata</name>
    <dbReference type="NCBI Taxonomy" id="69824"/>
    <lineage>
        <taxon>Bacteria</taxon>
        <taxon>Bacillati</taxon>
        <taxon>Bacillota</taxon>
        <taxon>Erysipelotrichia</taxon>
        <taxon>Erysipelotrichales</taxon>
        <taxon>Coprobacillaceae</taxon>
        <taxon>Thomasclavelia</taxon>
    </lineage>
</organism>
<dbReference type="InterPro" id="IPR050860">
    <property type="entry name" value="FeoB_GTPase"/>
</dbReference>
<dbReference type="Gene3D" id="3.40.50.300">
    <property type="entry name" value="P-loop containing nucleotide triphosphate hydrolases"/>
    <property type="match status" value="1"/>
</dbReference>
<feature type="transmembrane region" description="Helical" evidence="17">
    <location>
        <begin position="456"/>
        <end position="476"/>
    </location>
</feature>
<dbReference type="PROSITE" id="PS51711">
    <property type="entry name" value="G_FEOB"/>
    <property type="match status" value="1"/>
</dbReference>
<feature type="binding site" evidence="15">
    <location>
        <begin position="55"/>
        <end position="58"/>
    </location>
    <ligand>
        <name>GTP</name>
        <dbReference type="ChEBI" id="CHEBI:37565"/>
        <label>1</label>
    </ligand>
</feature>
<feature type="domain" description="FeoB-type G" evidence="18">
    <location>
        <begin position="3"/>
        <end position="164"/>
    </location>
</feature>
<dbReference type="EMBL" id="FOIN01000044">
    <property type="protein sequence ID" value="SET79688.1"/>
    <property type="molecule type" value="Genomic_DNA"/>
</dbReference>
<keyword evidence="16" id="KW-0460">Magnesium</keyword>
<dbReference type="GO" id="GO:0005525">
    <property type="term" value="F:GTP binding"/>
    <property type="evidence" value="ECO:0007669"/>
    <property type="project" value="UniProtKB-KW"/>
</dbReference>
<evidence type="ECO:0000256" key="12">
    <source>
        <dbReference type="ARBA" id="ARBA00023134"/>
    </source>
</evidence>
<evidence type="ECO:0000256" key="3">
    <source>
        <dbReference type="ARBA" id="ARBA00022448"/>
    </source>
</evidence>
<keyword evidence="7 17" id="KW-0812">Transmembrane</keyword>
<dbReference type="InterPro" id="IPR006073">
    <property type="entry name" value="GTP-bd"/>
</dbReference>
<dbReference type="PRINTS" id="PR00326">
    <property type="entry name" value="GTP1OBG"/>
</dbReference>
<evidence type="ECO:0000256" key="10">
    <source>
        <dbReference type="ARBA" id="ARBA00023004"/>
    </source>
</evidence>
<keyword evidence="8 15" id="KW-0547">Nucleotide-binding</keyword>
<evidence type="ECO:0000313" key="20">
    <source>
        <dbReference type="Proteomes" id="UP000198558"/>
    </source>
</evidence>
<keyword evidence="16" id="KW-0479">Metal-binding</keyword>
<proteinExistence type="inferred from homology"/>
<dbReference type="Pfam" id="PF07670">
    <property type="entry name" value="Gate"/>
    <property type="match status" value="2"/>
</dbReference>
<dbReference type="Pfam" id="PF17910">
    <property type="entry name" value="FeoB_Cyto"/>
    <property type="match status" value="1"/>
</dbReference>
<protein>
    <recommendedName>
        <fullName evidence="14 17">Ferrous iron transport protein B</fullName>
    </recommendedName>
</protein>
<dbReference type="GeneID" id="78289342"/>
<feature type="transmembrane region" description="Helical" evidence="17">
    <location>
        <begin position="346"/>
        <end position="370"/>
    </location>
</feature>
<keyword evidence="9 17" id="KW-1133">Transmembrane helix</keyword>
<evidence type="ECO:0000256" key="1">
    <source>
        <dbReference type="ARBA" id="ARBA00003926"/>
    </source>
</evidence>
<feature type="transmembrane region" description="Helical" evidence="17">
    <location>
        <begin position="285"/>
        <end position="306"/>
    </location>
</feature>
<dbReference type="Gene3D" id="1.10.287.1770">
    <property type="match status" value="1"/>
</dbReference>
<keyword evidence="11" id="KW-0406">Ion transport</keyword>
<evidence type="ECO:0000256" key="6">
    <source>
        <dbReference type="ARBA" id="ARBA00022519"/>
    </source>
</evidence>
<evidence type="ECO:0000256" key="13">
    <source>
        <dbReference type="ARBA" id="ARBA00023136"/>
    </source>
</evidence>
<evidence type="ECO:0000256" key="15">
    <source>
        <dbReference type="PIRSR" id="PIRSR603373-1"/>
    </source>
</evidence>
<evidence type="ECO:0000256" key="14">
    <source>
        <dbReference type="NCBIfam" id="TIGR00437"/>
    </source>
</evidence>
<gene>
    <name evidence="19" type="ORF">SAMN04489758_14415</name>
</gene>
<dbReference type="NCBIfam" id="TIGR00231">
    <property type="entry name" value="small_GTP"/>
    <property type="match status" value="1"/>
</dbReference>
<feature type="binding site" evidence="15">
    <location>
        <begin position="10"/>
        <end position="17"/>
    </location>
    <ligand>
        <name>GTP</name>
        <dbReference type="ChEBI" id="CHEBI:37565"/>
        <label>1</label>
    </ligand>
</feature>
<dbReference type="GO" id="GO:0046872">
    <property type="term" value="F:metal ion binding"/>
    <property type="evidence" value="ECO:0007669"/>
    <property type="project" value="UniProtKB-KW"/>
</dbReference>
<evidence type="ECO:0000256" key="9">
    <source>
        <dbReference type="ARBA" id="ARBA00022989"/>
    </source>
</evidence>
<dbReference type="Proteomes" id="UP000198558">
    <property type="component" value="Unassembled WGS sequence"/>
</dbReference>
<feature type="transmembrane region" description="Helical" evidence="17">
    <location>
        <begin position="514"/>
        <end position="532"/>
    </location>
</feature>
<evidence type="ECO:0000256" key="7">
    <source>
        <dbReference type="ARBA" id="ARBA00022692"/>
    </source>
</evidence>
<dbReference type="NCBIfam" id="TIGR00437">
    <property type="entry name" value="feoB"/>
    <property type="match status" value="1"/>
</dbReference>
<feature type="transmembrane region" description="Helical" evidence="17">
    <location>
        <begin position="425"/>
        <end position="450"/>
    </location>
</feature>
<evidence type="ECO:0000256" key="16">
    <source>
        <dbReference type="PIRSR" id="PIRSR603373-2"/>
    </source>
</evidence>
<keyword evidence="5 17" id="KW-0410">Iron transport</keyword>
<evidence type="ECO:0000256" key="17">
    <source>
        <dbReference type="RuleBase" id="RU362098"/>
    </source>
</evidence>
<evidence type="ECO:0000256" key="2">
    <source>
        <dbReference type="ARBA" id="ARBA00004429"/>
    </source>
</evidence>
<feature type="transmembrane region" description="Helical" evidence="17">
    <location>
        <begin position="645"/>
        <end position="666"/>
    </location>
</feature>
<feature type="binding site" evidence="15">
    <location>
        <begin position="115"/>
        <end position="118"/>
    </location>
    <ligand>
        <name>GTP</name>
        <dbReference type="ChEBI" id="CHEBI:37565"/>
        <label>1</label>
    </ligand>
</feature>
<evidence type="ECO:0000259" key="18">
    <source>
        <dbReference type="PROSITE" id="PS51711"/>
    </source>
</evidence>
<dbReference type="InterPro" id="IPR027417">
    <property type="entry name" value="P-loop_NTPase"/>
</dbReference>
<feature type="binding site" evidence="16">
    <location>
        <position position="22"/>
    </location>
    <ligand>
        <name>Mg(2+)</name>
        <dbReference type="ChEBI" id="CHEBI:18420"/>
        <label>1</label>
    </ligand>
</feature>
<keyword evidence="12 15" id="KW-0342">GTP-binding</keyword>
<dbReference type="PANTHER" id="PTHR43185:SF1">
    <property type="entry name" value="FE(2+) TRANSPORTER FEOB"/>
    <property type="match status" value="1"/>
</dbReference>
<comment type="subcellular location">
    <subcellularLocation>
        <location evidence="2">Cell inner membrane</location>
        <topology evidence="2">Multi-pass membrane protein</topology>
    </subcellularLocation>
    <subcellularLocation>
        <location evidence="17">Cell membrane</location>
        <topology evidence="17">Multi-pass membrane protein</topology>
    </subcellularLocation>
</comment>
<comment type="similarity">
    <text evidence="17">Belongs to the TRAFAC class TrmE-Era-EngA-EngB-Septin-like GTPase superfamily. FeoB GTPase (TC 9.A.8) family.</text>
</comment>
<evidence type="ECO:0000256" key="5">
    <source>
        <dbReference type="ARBA" id="ARBA00022496"/>
    </source>
</evidence>
<dbReference type="InterPro" id="IPR011640">
    <property type="entry name" value="Fe2_transport_prot_B_C"/>
</dbReference>
<evidence type="ECO:0000256" key="8">
    <source>
        <dbReference type="ARBA" id="ARBA00022741"/>
    </source>
</evidence>
<feature type="transmembrane region" description="Helical" evidence="17">
    <location>
        <begin position="612"/>
        <end position="633"/>
    </location>
</feature>